<feature type="compositionally biased region" description="Basic and acidic residues" evidence="1">
    <location>
        <begin position="33"/>
        <end position="43"/>
    </location>
</feature>
<comment type="caution">
    <text evidence="2">The sequence shown here is derived from an EMBL/GenBank/DDBJ whole genome shotgun (WGS) entry which is preliminary data.</text>
</comment>
<dbReference type="OrthoDB" id="3886346at2759"/>
<organism evidence="2 3">
    <name type="scientific">Lasallia pustulata</name>
    <dbReference type="NCBI Taxonomy" id="136370"/>
    <lineage>
        <taxon>Eukaryota</taxon>
        <taxon>Fungi</taxon>
        <taxon>Dikarya</taxon>
        <taxon>Ascomycota</taxon>
        <taxon>Pezizomycotina</taxon>
        <taxon>Lecanoromycetes</taxon>
        <taxon>OSLEUM clade</taxon>
        <taxon>Umbilicariomycetidae</taxon>
        <taxon>Umbilicariales</taxon>
        <taxon>Umbilicariaceae</taxon>
        <taxon>Lasallia</taxon>
    </lineage>
</organism>
<reference evidence="2 3" key="1">
    <citation type="submission" date="2019-09" db="EMBL/GenBank/DDBJ databases">
        <title>The hologenome of the rock-dwelling lichen Lasallia pustulata.</title>
        <authorList>
            <person name="Greshake Tzovaras B."/>
            <person name="Segers F."/>
            <person name="Bicker A."/>
            <person name="Dal Grande F."/>
            <person name="Otte J."/>
            <person name="Hankeln T."/>
            <person name="Schmitt I."/>
            <person name="Ebersberger I."/>
        </authorList>
    </citation>
    <scope>NUCLEOTIDE SEQUENCE [LARGE SCALE GENOMIC DNA]</scope>
    <source>
        <strain evidence="2">A1-1</strain>
    </source>
</reference>
<proteinExistence type="predicted"/>
<feature type="region of interest" description="Disordered" evidence="1">
    <location>
        <begin position="282"/>
        <end position="352"/>
    </location>
</feature>
<evidence type="ECO:0000256" key="1">
    <source>
        <dbReference type="SAM" id="MobiDB-lite"/>
    </source>
</evidence>
<gene>
    <name evidence="2" type="ORF">FRX48_06736</name>
</gene>
<name>A0A5M8PIF1_9LECA</name>
<feature type="compositionally biased region" description="Polar residues" evidence="1">
    <location>
        <begin position="87"/>
        <end position="100"/>
    </location>
</feature>
<feature type="region of interest" description="Disordered" evidence="1">
    <location>
        <begin position="33"/>
        <end position="107"/>
    </location>
</feature>
<dbReference type="AlphaFoldDB" id="A0A5M8PIF1"/>
<evidence type="ECO:0000313" key="3">
    <source>
        <dbReference type="Proteomes" id="UP000324767"/>
    </source>
</evidence>
<evidence type="ECO:0000313" key="2">
    <source>
        <dbReference type="EMBL" id="KAA6409183.1"/>
    </source>
</evidence>
<dbReference type="Proteomes" id="UP000324767">
    <property type="component" value="Unassembled WGS sequence"/>
</dbReference>
<protein>
    <submittedName>
        <fullName evidence="2">Uncharacterized protein</fullName>
    </submittedName>
</protein>
<sequence length="368" mass="41567">MGSSMDAMQSFTFLTENLPRWMVQVDELSAQVTERHSKFEKLSHTPLSRPPKKRQGSTDSIRPNDNAHDIDQPDGLPQTAKSRHTSQMKMTSLISSTPRQSPMDPNHQIHFQDAQRKRKPRHVSIFSGASGPARFRSRPMVVVYYDSTIQDAIEALVRNIGSARNHLRKGKTTASFKARMSSLGMGLRSVPSPIQRNSNFMILGEKMTHPESTSKDASNATGRPDPLAAFDLADKHLETAQGLCEAAAHQFLRDGDCNGELEGTRKRFEGCLRVAEQEVARLRQEEEDETQNGDEEGEEDEEVEKDEDEGKNEEEEQEQKIEPDRPVPKVNRPPRFESSKMGMIEVDDDDDTDSVHIDLSAFRRTRRV</sequence>
<feature type="compositionally biased region" description="Acidic residues" evidence="1">
    <location>
        <begin position="285"/>
        <end position="317"/>
    </location>
</feature>
<accession>A0A5M8PIF1</accession>
<dbReference type="EMBL" id="VXIT01000011">
    <property type="protein sequence ID" value="KAA6409183.1"/>
    <property type="molecule type" value="Genomic_DNA"/>
</dbReference>
<feature type="compositionally biased region" description="Basic and acidic residues" evidence="1">
    <location>
        <begin position="318"/>
        <end position="327"/>
    </location>
</feature>
<feature type="region of interest" description="Disordered" evidence="1">
    <location>
        <begin position="112"/>
        <end position="131"/>
    </location>
</feature>